<dbReference type="EMBL" id="JBDKXB010000002">
    <property type="protein sequence ID" value="MEY6431172.1"/>
    <property type="molecule type" value="Genomic_DNA"/>
</dbReference>
<reference evidence="4 5" key="1">
    <citation type="submission" date="2024-05" db="EMBL/GenBank/DDBJ databases">
        <title>Genome Sequence and Characterization of the New Strain Purple Sulfur Bacterium of Genus Thioalkalicoccus.</title>
        <authorList>
            <person name="Bryantseva I.A."/>
            <person name="Kyndt J.A."/>
            <person name="Imhoff J.F."/>
        </authorList>
    </citation>
    <scope>NUCLEOTIDE SEQUENCE [LARGE SCALE GENOMIC DNA]</scope>
    <source>
        <strain evidence="4 5">Um2</strain>
    </source>
</reference>
<gene>
    <name evidence="4" type="ORF">ABC977_01985</name>
</gene>
<keyword evidence="3" id="KW-1133">Transmembrane helix</keyword>
<feature type="region of interest" description="Disordered" evidence="2">
    <location>
        <begin position="138"/>
        <end position="171"/>
    </location>
</feature>
<evidence type="ECO:0000256" key="1">
    <source>
        <dbReference type="SAM" id="Coils"/>
    </source>
</evidence>
<feature type="transmembrane region" description="Helical" evidence="3">
    <location>
        <begin position="174"/>
        <end position="194"/>
    </location>
</feature>
<comment type="caution">
    <text evidence="4">The sequence shown here is derived from an EMBL/GenBank/DDBJ whole genome shotgun (WGS) entry which is preliminary data.</text>
</comment>
<dbReference type="RefSeq" id="WP_369665557.1">
    <property type="nucleotide sequence ID" value="NZ_JBDKXB010000002.1"/>
</dbReference>
<feature type="coiled-coil region" evidence="1">
    <location>
        <begin position="266"/>
        <end position="300"/>
    </location>
</feature>
<evidence type="ECO:0000313" key="5">
    <source>
        <dbReference type="Proteomes" id="UP001564408"/>
    </source>
</evidence>
<keyword evidence="3" id="KW-0472">Membrane</keyword>
<evidence type="ECO:0000313" key="4">
    <source>
        <dbReference type="EMBL" id="MEY6431172.1"/>
    </source>
</evidence>
<evidence type="ECO:0000256" key="2">
    <source>
        <dbReference type="SAM" id="MobiDB-lite"/>
    </source>
</evidence>
<keyword evidence="5" id="KW-1185">Reference proteome</keyword>
<dbReference type="Proteomes" id="UP001564408">
    <property type="component" value="Unassembled WGS sequence"/>
</dbReference>
<organism evidence="4 5">
    <name type="scientific">Thioalkalicoccus limnaeus</name>
    <dbReference type="NCBI Taxonomy" id="120681"/>
    <lineage>
        <taxon>Bacteria</taxon>
        <taxon>Pseudomonadati</taxon>
        <taxon>Pseudomonadota</taxon>
        <taxon>Gammaproteobacteria</taxon>
        <taxon>Chromatiales</taxon>
        <taxon>Chromatiaceae</taxon>
        <taxon>Thioalkalicoccus</taxon>
    </lineage>
</organism>
<evidence type="ECO:0000256" key="3">
    <source>
        <dbReference type="SAM" id="Phobius"/>
    </source>
</evidence>
<accession>A0ABV4BCV4</accession>
<name>A0ABV4BCV4_9GAMM</name>
<proteinExistence type="predicted"/>
<protein>
    <submittedName>
        <fullName evidence="4">Uncharacterized protein</fullName>
    </submittedName>
</protein>
<keyword evidence="1" id="KW-0175">Coiled coil</keyword>
<sequence>MQPTFIAKTPRAGEFNHRYLVPLQHGWAETEIYALARRATGRVCGPDFLAAYRQVRQLKGGRSGEEAVILAGIDTAALGERQKVILGWLEDLLADLEHMVTEEIDWGQIASDRMLIERETLDLWMERLKERLATEQHGDPSLPVYVPPALANPRRKDQSLSASRRKPAKTQRRPYGLTVLIALGSLIVGGILGWTSRDLSRPAQSEIETESTMRLPGNNLDNFEARTTENAIPPKEQAVISIYDSESGCSRDLQPVMQAEVQSCNCSDQESELRESRAKITLLERELNGQNEKIVACENRWDAFNEDCQKTEKLDSEKVSGFFGKYCN</sequence>
<keyword evidence="3" id="KW-0812">Transmembrane</keyword>